<sequence>MCMLSSPYCIVLFDAEQERGDLHCCGPVRAGYSTSGQPFSAHRRQLGPPLHYQSASAPSTDLPVSMSDHSASTTSASGRPALVSRFCVDLQSVERVAGIGRDRRGACCRALC</sequence>
<evidence type="ECO:0000313" key="3">
    <source>
        <dbReference type="Proteomes" id="UP000000768"/>
    </source>
</evidence>
<evidence type="ECO:0000313" key="2">
    <source>
        <dbReference type="EMBL" id="OQU91430.1"/>
    </source>
</evidence>
<keyword evidence="3" id="KW-1185">Reference proteome</keyword>
<name>A0A1Z5S676_SORBI</name>
<evidence type="ECO:0000256" key="1">
    <source>
        <dbReference type="SAM" id="MobiDB-lite"/>
    </source>
</evidence>
<reference evidence="3" key="2">
    <citation type="journal article" date="2018" name="Plant J.">
        <title>The Sorghum bicolor reference genome: improved assembly, gene annotations, a transcriptome atlas, and signatures of genome organization.</title>
        <authorList>
            <person name="McCormick R.F."/>
            <person name="Truong S.K."/>
            <person name="Sreedasyam A."/>
            <person name="Jenkins J."/>
            <person name="Shu S."/>
            <person name="Sims D."/>
            <person name="Kennedy M."/>
            <person name="Amirebrahimi M."/>
            <person name="Weers B.D."/>
            <person name="McKinley B."/>
            <person name="Mattison A."/>
            <person name="Morishige D.T."/>
            <person name="Grimwood J."/>
            <person name="Schmutz J."/>
            <person name="Mullet J.E."/>
        </authorList>
    </citation>
    <scope>NUCLEOTIDE SEQUENCE [LARGE SCALE GENOMIC DNA]</scope>
    <source>
        <strain evidence="3">cv. BTx623</strain>
    </source>
</reference>
<dbReference type="Gramene" id="OQU91430">
    <property type="protein sequence ID" value="OQU91430"/>
    <property type="gene ID" value="SORBI_3001G179680"/>
</dbReference>
<feature type="compositionally biased region" description="Polar residues" evidence="1">
    <location>
        <begin position="67"/>
        <end position="77"/>
    </location>
</feature>
<dbReference type="Proteomes" id="UP000000768">
    <property type="component" value="Chromosome 1"/>
</dbReference>
<dbReference type="EMBL" id="CM000760">
    <property type="protein sequence ID" value="OQU91430.1"/>
    <property type="molecule type" value="Genomic_DNA"/>
</dbReference>
<feature type="region of interest" description="Disordered" evidence="1">
    <location>
        <begin position="37"/>
        <end position="77"/>
    </location>
</feature>
<proteinExistence type="predicted"/>
<organism evidence="2 3">
    <name type="scientific">Sorghum bicolor</name>
    <name type="common">Sorghum</name>
    <name type="synonym">Sorghum vulgare</name>
    <dbReference type="NCBI Taxonomy" id="4558"/>
    <lineage>
        <taxon>Eukaryota</taxon>
        <taxon>Viridiplantae</taxon>
        <taxon>Streptophyta</taxon>
        <taxon>Embryophyta</taxon>
        <taxon>Tracheophyta</taxon>
        <taxon>Spermatophyta</taxon>
        <taxon>Magnoliopsida</taxon>
        <taxon>Liliopsida</taxon>
        <taxon>Poales</taxon>
        <taxon>Poaceae</taxon>
        <taxon>PACMAD clade</taxon>
        <taxon>Panicoideae</taxon>
        <taxon>Andropogonodae</taxon>
        <taxon>Andropogoneae</taxon>
        <taxon>Sorghinae</taxon>
        <taxon>Sorghum</taxon>
    </lineage>
</organism>
<accession>A0A1Z5S676</accession>
<reference evidence="2 3" key="1">
    <citation type="journal article" date="2009" name="Nature">
        <title>The Sorghum bicolor genome and the diversification of grasses.</title>
        <authorList>
            <person name="Paterson A.H."/>
            <person name="Bowers J.E."/>
            <person name="Bruggmann R."/>
            <person name="Dubchak I."/>
            <person name="Grimwood J."/>
            <person name="Gundlach H."/>
            <person name="Haberer G."/>
            <person name="Hellsten U."/>
            <person name="Mitros T."/>
            <person name="Poliakov A."/>
            <person name="Schmutz J."/>
            <person name="Spannagl M."/>
            <person name="Tang H."/>
            <person name="Wang X."/>
            <person name="Wicker T."/>
            <person name="Bharti A.K."/>
            <person name="Chapman J."/>
            <person name="Feltus F.A."/>
            <person name="Gowik U."/>
            <person name="Grigoriev I.V."/>
            <person name="Lyons E."/>
            <person name="Maher C.A."/>
            <person name="Martis M."/>
            <person name="Narechania A."/>
            <person name="Otillar R.P."/>
            <person name="Penning B.W."/>
            <person name="Salamov A.A."/>
            <person name="Wang Y."/>
            <person name="Zhang L."/>
            <person name="Carpita N.C."/>
            <person name="Freeling M."/>
            <person name="Gingle A.R."/>
            <person name="Hash C.T."/>
            <person name="Keller B."/>
            <person name="Klein P."/>
            <person name="Kresovich S."/>
            <person name="McCann M.C."/>
            <person name="Ming R."/>
            <person name="Peterson D.G."/>
            <person name="Mehboob-ur-Rahman"/>
            <person name="Ware D."/>
            <person name="Westhoff P."/>
            <person name="Mayer K.F."/>
            <person name="Messing J."/>
            <person name="Rokhsar D.S."/>
        </authorList>
    </citation>
    <scope>NUCLEOTIDE SEQUENCE [LARGE SCALE GENOMIC DNA]</scope>
    <source>
        <strain evidence="3">cv. BTx623</strain>
    </source>
</reference>
<protein>
    <submittedName>
        <fullName evidence="2">Uncharacterized protein</fullName>
    </submittedName>
</protein>
<dbReference type="AlphaFoldDB" id="A0A1Z5S676"/>
<gene>
    <name evidence="2" type="ORF">SORBI_3001G179680</name>
</gene>
<dbReference type="InParanoid" id="A0A1Z5S676"/>